<dbReference type="GO" id="GO:0009245">
    <property type="term" value="P:lipid A biosynthetic process"/>
    <property type="evidence" value="ECO:0007669"/>
    <property type="project" value="UniProtKB-KW"/>
</dbReference>
<evidence type="ECO:0000313" key="8">
    <source>
        <dbReference type="EMBL" id="CAK7926333.1"/>
    </source>
</evidence>
<evidence type="ECO:0000256" key="7">
    <source>
        <dbReference type="ARBA" id="ARBA00048975"/>
    </source>
</evidence>
<dbReference type="GO" id="GO:0008915">
    <property type="term" value="F:lipid-A-disaccharide synthase activity"/>
    <property type="evidence" value="ECO:0007669"/>
    <property type="project" value="UniProtKB-EC"/>
</dbReference>
<dbReference type="AlphaFoldDB" id="A0AAV1TX82"/>
<evidence type="ECO:0000256" key="3">
    <source>
        <dbReference type="ARBA" id="ARBA00022556"/>
    </source>
</evidence>
<keyword evidence="5" id="KW-0808">Transferase</keyword>
<comment type="catalytic activity">
    <reaction evidence="7">
        <text>a lipid X + a UDP-2-N,3-O-bis[(3R)-3-hydroxyacyl]-alpha-D-glucosamine = a lipid A disaccharide + UDP + H(+)</text>
        <dbReference type="Rhea" id="RHEA:67828"/>
        <dbReference type="ChEBI" id="CHEBI:15378"/>
        <dbReference type="ChEBI" id="CHEBI:58223"/>
        <dbReference type="ChEBI" id="CHEBI:137748"/>
        <dbReference type="ChEBI" id="CHEBI:176338"/>
        <dbReference type="ChEBI" id="CHEBI:176343"/>
        <dbReference type="EC" id="2.4.1.182"/>
    </reaction>
</comment>
<dbReference type="GO" id="GO:0005543">
    <property type="term" value="F:phospholipid binding"/>
    <property type="evidence" value="ECO:0007669"/>
    <property type="project" value="TreeGrafter"/>
</dbReference>
<evidence type="ECO:0000313" key="9">
    <source>
        <dbReference type="Proteomes" id="UP001162060"/>
    </source>
</evidence>
<evidence type="ECO:0000256" key="5">
    <source>
        <dbReference type="ARBA" id="ARBA00022679"/>
    </source>
</evidence>
<keyword evidence="2" id="KW-0444">Lipid biosynthesis</keyword>
<evidence type="ECO:0000256" key="2">
    <source>
        <dbReference type="ARBA" id="ARBA00022516"/>
    </source>
</evidence>
<organism evidence="8 9">
    <name type="scientific">Peronospora matthiolae</name>
    <dbReference type="NCBI Taxonomy" id="2874970"/>
    <lineage>
        <taxon>Eukaryota</taxon>
        <taxon>Sar</taxon>
        <taxon>Stramenopiles</taxon>
        <taxon>Oomycota</taxon>
        <taxon>Peronosporomycetes</taxon>
        <taxon>Peronosporales</taxon>
        <taxon>Peronosporaceae</taxon>
        <taxon>Peronospora</taxon>
    </lineage>
</organism>
<dbReference type="InterPro" id="IPR003835">
    <property type="entry name" value="Glyco_trans_19"/>
</dbReference>
<comment type="caution">
    <text evidence="8">The sequence shown here is derived from an EMBL/GenBank/DDBJ whole genome shotgun (WGS) entry which is preliminary data.</text>
</comment>
<keyword evidence="3" id="KW-0441">Lipid A biosynthesis</keyword>
<sequence>MRAAPANMVSSGVWVEASHIVAGSPLVVTSIETLDIFLCSKKMWGSRYVSTRVFQRRCCSVSLSTTSTSALEDPLKLYVVAGEASGDAIGAKVVRALQRQQPSRALEVRGIGGPKMCEAGRFKSLFPMHELSIMGLFEVVPHIWRVRRRIQDTLRDIHQFQPELVLTIDSKGFAFRVLKALQAKERRTGCKRSKKVHYVAPSVWAYKHRGKRHFAELAQLLDAMFTILPFEEDLFGNGESNERLEGGRSDKSSRSWCHFVGHPAVEDFLEATGAYESDRSCLLHTDDRFLQGELTTGPGALLDLEKYDAIHLLANGRHFQRLAASGRESRVRDRVREKFGIPVDAFVICALVGSRTNEVDKVSQLVLDAIERFQRTKDMQRGRQQIFVVFPTLSVVEKQVKAHLSASNHRVPSRVLTDLDAATRLELFQSSDAAVAMSGTIVLETTLASLPTVVIYRANRLTERVVQWLAAVRFVSVPNLMLGRMLIPELLFRDCTAPKIAEALASLQHHPSTEKDAPELAIVSSTLSRWHESDKVSATSSRLQPIRPSDLAAKYILEILAEK</sequence>
<dbReference type="Proteomes" id="UP001162060">
    <property type="component" value="Unassembled WGS sequence"/>
</dbReference>
<dbReference type="Pfam" id="PF02684">
    <property type="entry name" value="LpxB"/>
    <property type="match status" value="2"/>
</dbReference>
<dbReference type="PANTHER" id="PTHR30372">
    <property type="entry name" value="LIPID-A-DISACCHARIDE SYNTHASE"/>
    <property type="match status" value="1"/>
</dbReference>
<evidence type="ECO:0000256" key="1">
    <source>
        <dbReference type="ARBA" id="ARBA00012687"/>
    </source>
</evidence>
<dbReference type="PANTHER" id="PTHR30372:SF4">
    <property type="entry name" value="LIPID-A-DISACCHARIDE SYNTHASE, MITOCHONDRIAL-RELATED"/>
    <property type="match status" value="1"/>
</dbReference>
<dbReference type="GO" id="GO:0016020">
    <property type="term" value="C:membrane"/>
    <property type="evidence" value="ECO:0007669"/>
    <property type="project" value="GOC"/>
</dbReference>
<reference evidence="8" key="1">
    <citation type="submission" date="2024-01" db="EMBL/GenBank/DDBJ databases">
        <authorList>
            <person name="Webb A."/>
        </authorList>
    </citation>
    <scope>NUCLEOTIDE SEQUENCE</scope>
    <source>
        <strain evidence="8">Pm1</strain>
    </source>
</reference>
<keyword evidence="4" id="KW-0328">Glycosyltransferase</keyword>
<name>A0AAV1TX82_9STRA</name>
<evidence type="ECO:0000256" key="4">
    <source>
        <dbReference type="ARBA" id="ARBA00022676"/>
    </source>
</evidence>
<gene>
    <name evidence="8" type="ORF">PM001_LOCUS11483</name>
</gene>
<evidence type="ECO:0000256" key="6">
    <source>
        <dbReference type="ARBA" id="ARBA00023098"/>
    </source>
</evidence>
<dbReference type="EC" id="2.4.1.182" evidence="1"/>
<dbReference type="EMBL" id="CAKLBY020000097">
    <property type="protein sequence ID" value="CAK7926333.1"/>
    <property type="molecule type" value="Genomic_DNA"/>
</dbReference>
<dbReference type="SUPFAM" id="SSF53756">
    <property type="entry name" value="UDP-Glycosyltransferase/glycogen phosphorylase"/>
    <property type="match status" value="1"/>
</dbReference>
<protein>
    <recommendedName>
        <fullName evidence="1">lipid-A-disaccharide synthase</fullName>
        <ecNumber evidence="1">2.4.1.182</ecNumber>
    </recommendedName>
</protein>
<keyword evidence="6" id="KW-0443">Lipid metabolism</keyword>
<proteinExistence type="predicted"/>
<accession>A0AAV1TX82</accession>